<evidence type="ECO:0000256" key="1">
    <source>
        <dbReference type="SAM" id="MobiDB-lite"/>
    </source>
</evidence>
<dbReference type="AlphaFoldDB" id="A0A0C2Y4T2"/>
<proteinExistence type="predicted"/>
<feature type="region of interest" description="Disordered" evidence="1">
    <location>
        <begin position="327"/>
        <end position="392"/>
    </location>
</feature>
<evidence type="ECO:0000313" key="3">
    <source>
        <dbReference type="EMBL" id="KIM36057.1"/>
    </source>
</evidence>
<feature type="region of interest" description="Disordered" evidence="1">
    <location>
        <begin position="1"/>
        <end position="193"/>
    </location>
</feature>
<dbReference type="InterPro" id="IPR012816">
    <property type="entry name" value="NADAR"/>
</dbReference>
<keyword evidence="4" id="KW-1185">Reference proteome</keyword>
<dbReference type="HOGENOM" id="CLU_504375_0_0_1"/>
<organism evidence="3 4">
    <name type="scientific">Hebeloma cylindrosporum</name>
    <dbReference type="NCBI Taxonomy" id="76867"/>
    <lineage>
        <taxon>Eukaryota</taxon>
        <taxon>Fungi</taxon>
        <taxon>Dikarya</taxon>
        <taxon>Basidiomycota</taxon>
        <taxon>Agaricomycotina</taxon>
        <taxon>Agaricomycetes</taxon>
        <taxon>Agaricomycetidae</taxon>
        <taxon>Agaricales</taxon>
        <taxon>Agaricineae</taxon>
        <taxon>Hymenogastraceae</taxon>
        <taxon>Hebeloma</taxon>
    </lineage>
</organism>
<dbReference type="Pfam" id="PF08719">
    <property type="entry name" value="NADAR"/>
    <property type="match status" value="1"/>
</dbReference>
<dbReference type="InterPro" id="IPR037238">
    <property type="entry name" value="YbiA-like_sf"/>
</dbReference>
<name>A0A0C2Y4T2_HEBCY</name>
<feature type="compositionally biased region" description="Basic and acidic residues" evidence="1">
    <location>
        <begin position="124"/>
        <end position="138"/>
    </location>
</feature>
<accession>A0A0C2Y4T2</accession>
<feature type="compositionally biased region" description="Low complexity" evidence="1">
    <location>
        <begin position="371"/>
        <end position="381"/>
    </location>
</feature>
<reference evidence="4" key="2">
    <citation type="submission" date="2015-01" db="EMBL/GenBank/DDBJ databases">
        <title>Evolutionary Origins and Diversification of the Mycorrhizal Mutualists.</title>
        <authorList>
            <consortium name="DOE Joint Genome Institute"/>
            <consortium name="Mycorrhizal Genomics Consortium"/>
            <person name="Kohler A."/>
            <person name="Kuo A."/>
            <person name="Nagy L.G."/>
            <person name="Floudas D."/>
            <person name="Copeland A."/>
            <person name="Barry K.W."/>
            <person name="Cichocki N."/>
            <person name="Veneault-Fourrey C."/>
            <person name="LaButti K."/>
            <person name="Lindquist E.A."/>
            <person name="Lipzen A."/>
            <person name="Lundell T."/>
            <person name="Morin E."/>
            <person name="Murat C."/>
            <person name="Riley R."/>
            <person name="Ohm R."/>
            <person name="Sun H."/>
            <person name="Tunlid A."/>
            <person name="Henrissat B."/>
            <person name="Grigoriev I.V."/>
            <person name="Hibbett D.S."/>
            <person name="Martin F."/>
        </authorList>
    </citation>
    <scope>NUCLEOTIDE SEQUENCE [LARGE SCALE GENOMIC DNA]</scope>
    <source>
        <strain evidence="4">h7</strain>
    </source>
</reference>
<dbReference type="OrthoDB" id="206452at2759"/>
<feature type="region of interest" description="Disordered" evidence="1">
    <location>
        <begin position="206"/>
        <end position="230"/>
    </location>
</feature>
<dbReference type="STRING" id="686832.A0A0C2Y4T2"/>
<evidence type="ECO:0000313" key="4">
    <source>
        <dbReference type="Proteomes" id="UP000053424"/>
    </source>
</evidence>
<feature type="region of interest" description="Disordered" evidence="1">
    <location>
        <begin position="260"/>
        <end position="282"/>
    </location>
</feature>
<dbReference type="CDD" id="cd15457">
    <property type="entry name" value="NADAR"/>
    <property type="match status" value="1"/>
</dbReference>
<feature type="compositionally biased region" description="Polar residues" evidence="1">
    <location>
        <begin position="327"/>
        <end position="337"/>
    </location>
</feature>
<dbReference type="Proteomes" id="UP000053424">
    <property type="component" value="Unassembled WGS sequence"/>
</dbReference>
<dbReference type="SUPFAM" id="SSF143990">
    <property type="entry name" value="YbiA-like"/>
    <property type="match status" value="1"/>
</dbReference>
<evidence type="ECO:0000259" key="2">
    <source>
        <dbReference type="Pfam" id="PF08719"/>
    </source>
</evidence>
<feature type="compositionally biased region" description="Pro residues" evidence="1">
    <location>
        <begin position="21"/>
        <end position="34"/>
    </location>
</feature>
<dbReference type="Gene3D" id="1.10.357.40">
    <property type="entry name" value="YbiA-like"/>
    <property type="match status" value="1"/>
</dbReference>
<protein>
    <recommendedName>
        <fullName evidence="2">NADAR domain-containing protein</fullName>
    </recommendedName>
</protein>
<gene>
    <name evidence="3" type="ORF">M413DRAFT_449383</name>
</gene>
<reference evidence="3 4" key="1">
    <citation type="submission" date="2014-04" db="EMBL/GenBank/DDBJ databases">
        <authorList>
            <consortium name="DOE Joint Genome Institute"/>
            <person name="Kuo A."/>
            <person name="Gay G."/>
            <person name="Dore J."/>
            <person name="Kohler A."/>
            <person name="Nagy L.G."/>
            <person name="Floudas D."/>
            <person name="Copeland A."/>
            <person name="Barry K.W."/>
            <person name="Cichocki N."/>
            <person name="Veneault-Fourrey C."/>
            <person name="LaButti K."/>
            <person name="Lindquist E.A."/>
            <person name="Lipzen A."/>
            <person name="Lundell T."/>
            <person name="Morin E."/>
            <person name="Murat C."/>
            <person name="Sun H."/>
            <person name="Tunlid A."/>
            <person name="Henrissat B."/>
            <person name="Grigoriev I.V."/>
            <person name="Hibbett D.S."/>
            <person name="Martin F."/>
            <person name="Nordberg H.P."/>
            <person name="Cantor M.N."/>
            <person name="Hua S.X."/>
        </authorList>
    </citation>
    <scope>NUCLEOTIDE SEQUENCE [LARGE SCALE GENOMIC DNA]</scope>
    <source>
        <strain evidence="4">h7</strain>
    </source>
</reference>
<dbReference type="EMBL" id="KN831809">
    <property type="protein sequence ID" value="KIM36057.1"/>
    <property type="molecule type" value="Genomic_DNA"/>
</dbReference>
<sequence>MGSGSSKLFRRNEPDYRSPYPFGPPSGYPYPPPNQGFIPNYVPNGYPQGPTFPQPFVPPEHYGQGRFLPPPQLNWLPQDKQRRKRKSRRTQSEQFVGGFQAGATSGGQPQPPPQQRRDSRSRRAHSESHRRDEPEPRPTRHSSQSGNRRAPTPFIPPGARDREDDGDGDLPRGSEPNHVPPRRSVRYPTPPPIQAEFANVIEPLEPASAAAFGPTGQRSTTPLRNPLPPPPRDLYEMTPYKSLLTLPQTTALLTATYGPQASGGAQHGIQPSAQRKKAGKSGLFRAFSKRERKEPEPGPTQTQFIPVFVSGTDETKPSTQAAISNLVRSQSQQTRVNSFPPMPTTPNTGGLRNAQASPHSAHTHHTHSSGDHSNSSSHDSVPPVPPMPMAAPTIHFDQKGLLSTFLTHSPHRVLYEGKIYPTALHLHEALKFIGHRPDIAELIRNCPVAEVYPLAARFQGDVRPDWNSRFIEFMIDVLRLKFTQHPDLRSTLLGTGTALIVYDDPSDAFWGSGPDGTGQNELGKLLVHIRELLRSEGVAR</sequence>
<feature type="domain" description="NADAR" evidence="2">
    <location>
        <begin position="400"/>
        <end position="534"/>
    </location>
</feature>